<name>A0AAD5H8Z5_9CHLO</name>
<gene>
    <name evidence="1" type="ORF">COHA_000489</name>
</gene>
<dbReference type="PANTHER" id="PTHR10826:SF1">
    <property type="entry name" value="COMPLEMENT COMPONENT 1 Q SUBCOMPONENT-BINDING PROTEIN, MITOCHONDRIAL"/>
    <property type="match status" value="1"/>
</dbReference>
<evidence type="ECO:0000313" key="2">
    <source>
        <dbReference type="Proteomes" id="UP001205105"/>
    </source>
</evidence>
<comment type="caution">
    <text evidence="1">The sequence shown here is derived from an EMBL/GenBank/DDBJ whole genome shotgun (WGS) entry which is preliminary data.</text>
</comment>
<dbReference type="EMBL" id="JADXDR010000011">
    <property type="protein sequence ID" value="KAI7845943.1"/>
    <property type="molecule type" value="Genomic_DNA"/>
</dbReference>
<protein>
    <submittedName>
        <fullName evidence="1">Uncharacterized protein</fullName>
    </submittedName>
</protein>
<reference evidence="1" key="1">
    <citation type="submission" date="2020-11" db="EMBL/GenBank/DDBJ databases">
        <title>Chlorella ohadii genome sequencing and assembly.</title>
        <authorList>
            <person name="Murik O."/>
            <person name="Treves H."/>
            <person name="Kedem I."/>
            <person name="Shotland Y."/>
            <person name="Kaplan A."/>
        </authorList>
    </citation>
    <scope>NUCLEOTIDE SEQUENCE</scope>
    <source>
        <strain evidence="1">1</strain>
    </source>
</reference>
<accession>A0AAD5H8Z5</accession>
<dbReference type="InterPro" id="IPR036561">
    <property type="entry name" value="MAM33_sf"/>
</dbReference>
<dbReference type="SUPFAM" id="SSF54529">
    <property type="entry name" value="Mitochondrial glycoprotein MAM33-like"/>
    <property type="match status" value="1"/>
</dbReference>
<dbReference type="Pfam" id="PF02330">
    <property type="entry name" value="MAM33"/>
    <property type="match status" value="1"/>
</dbReference>
<dbReference type="AlphaFoldDB" id="A0AAD5H8Z5"/>
<sequence>MPLLRMLLRRRKASSKSGTNSVFEAEADGDSLNAFAAGPLVQRQGSKRWGILARGQPDGTTPPAAAASAAEQTYELGAAHAECARQGAELQALRRELGAAQAAAAAAQQHLNLQRFKYELLVDLWAMRVLDNEEEGSRLEQQRNELAYEKQNYEQPVELSGGPPAGFTLTESKGDTLMSLSKDFRGEKVAVDIMVNDQPEEELVEDESGALDADVGAVFIVTVSKGSKSLVFECKSDGQYFAVQHVALEPTSEDVEDSAYTGPVYEELDEELQKHFEDYLAERGVNAELGAYLLPLIHDKEQREYMQWLDEVQRFVQ</sequence>
<dbReference type="GO" id="GO:0005759">
    <property type="term" value="C:mitochondrial matrix"/>
    <property type="evidence" value="ECO:0007669"/>
    <property type="project" value="InterPro"/>
</dbReference>
<dbReference type="PANTHER" id="PTHR10826">
    <property type="entry name" value="COMPLEMENT COMPONENT 1"/>
    <property type="match status" value="1"/>
</dbReference>
<evidence type="ECO:0000313" key="1">
    <source>
        <dbReference type="EMBL" id="KAI7845943.1"/>
    </source>
</evidence>
<dbReference type="Gene3D" id="3.10.280.10">
    <property type="entry name" value="Mitochondrial glycoprotein"/>
    <property type="match status" value="1"/>
</dbReference>
<organism evidence="1 2">
    <name type="scientific">Chlorella ohadii</name>
    <dbReference type="NCBI Taxonomy" id="2649997"/>
    <lineage>
        <taxon>Eukaryota</taxon>
        <taxon>Viridiplantae</taxon>
        <taxon>Chlorophyta</taxon>
        <taxon>core chlorophytes</taxon>
        <taxon>Trebouxiophyceae</taxon>
        <taxon>Chlorellales</taxon>
        <taxon>Chlorellaceae</taxon>
        <taxon>Chlorella clade</taxon>
        <taxon>Chlorella</taxon>
    </lineage>
</organism>
<dbReference type="InterPro" id="IPR003428">
    <property type="entry name" value="MAM33"/>
</dbReference>
<dbReference type="Proteomes" id="UP001205105">
    <property type="component" value="Unassembled WGS sequence"/>
</dbReference>
<keyword evidence="2" id="KW-1185">Reference proteome</keyword>
<proteinExistence type="predicted"/>